<protein>
    <submittedName>
        <fullName evidence="1">Uncharacterized protein</fullName>
    </submittedName>
</protein>
<accession>A0A4Q2DBU1</accession>
<sequence length="259" mass="29651">MLMTSNLKYKLAQYALWHHIRTIIQNSIDIAQLTAEEAHQLASALDANELADAIGVLKPKAHVNQFGQIILGAPQKPQAMQEVTNTYKNNPNYESFEKLLKAFLNININAQVGPIKEYRFIKVTYRSSVTWKSTTDYLRCSPSFFHQPRYDFILFESTVGPLFAKLLFVFTLQEKQDIALPLALILPYDGKITSAKRNRDQNLGLYRVRHQSRPQIIHLGSIIRGAVVFPSFDDDYDGFVFDVVDTDMFTRVKGFWSTL</sequence>
<organism evidence="1 2">
    <name type="scientific">Candolleomyces aberdarensis</name>
    <dbReference type="NCBI Taxonomy" id="2316362"/>
    <lineage>
        <taxon>Eukaryota</taxon>
        <taxon>Fungi</taxon>
        <taxon>Dikarya</taxon>
        <taxon>Basidiomycota</taxon>
        <taxon>Agaricomycotina</taxon>
        <taxon>Agaricomycetes</taxon>
        <taxon>Agaricomycetidae</taxon>
        <taxon>Agaricales</taxon>
        <taxon>Agaricineae</taxon>
        <taxon>Psathyrellaceae</taxon>
        <taxon>Candolleomyces</taxon>
    </lineage>
</organism>
<dbReference type="OrthoDB" id="3239511at2759"/>
<comment type="caution">
    <text evidence="1">The sequence shown here is derived from an EMBL/GenBank/DDBJ whole genome shotgun (WGS) entry which is preliminary data.</text>
</comment>
<keyword evidence="2" id="KW-1185">Reference proteome</keyword>
<evidence type="ECO:0000313" key="2">
    <source>
        <dbReference type="Proteomes" id="UP000290288"/>
    </source>
</evidence>
<gene>
    <name evidence="1" type="ORF">EST38_g8708</name>
</gene>
<proteinExistence type="predicted"/>
<name>A0A4Q2DBU1_9AGAR</name>
<dbReference type="AlphaFoldDB" id="A0A4Q2DBU1"/>
<evidence type="ECO:0000313" key="1">
    <source>
        <dbReference type="EMBL" id="RXW17147.1"/>
    </source>
</evidence>
<dbReference type="Proteomes" id="UP000290288">
    <property type="component" value="Unassembled WGS sequence"/>
</dbReference>
<dbReference type="STRING" id="2316362.A0A4Q2DBU1"/>
<dbReference type="EMBL" id="SDEE01000367">
    <property type="protein sequence ID" value="RXW17147.1"/>
    <property type="molecule type" value="Genomic_DNA"/>
</dbReference>
<reference evidence="1 2" key="1">
    <citation type="submission" date="2019-01" db="EMBL/GenBank/DDBJ databases">
        <title>Draft genome sequence of Psathyrella aberdarensis IHI B618.</title>
        <authorList>
            <person name="Buettner E."/>
            <person name="Kellner H."/>
        </authorList>
    </citation>
    <scope>NUCLEOTIDE SEQUENCE [LARGE SCALE GENOMIC DNA]</scope>
    <source>
        <strain evidence="1 2">IHI B618</strain>
    </source>
</reference>